<evidence type="ECO:0000313" key="2">
    <source>
        <dbReference type="EMBL" id="CAA7264901.1"/>
    </source>
</evidence>
<dbReference type="Gene3D" id="1.10.510.10">
    <property type="entry name" value="Transferase(Phosphotransferase) domain 1"/>
    <property type="match status" value="1"/>
</dbReference>
<dbReference type="AlphaFoldDB" id="A0A8S0XSK0"/>
<dbReference type="EMBL" id="CACVBS010000046">
    <property type="protein sequence ID" value="CAA7264901.1"/>
    <property type="molecule type" value="Genomic_DNA"/>
</dbReference>
<dbReference type="InterPro" id="IPR000719">
    <property type="entry name" value="Prot_kinase_dom"/>
</dbReference>
<keyword evidence="3" id="KW-1185">Reference proteome</keyword>
<dbReference type="InterPro" id="IPR011009">
    <property type="entry name" value="Kinase-like_dom_sf"/>
</dbReference>
<dbReference type="SUPFAM" id="SSF56112">
    <property type="entry name" value="Protein kinase-like (PK-like)"/>
    <property type="match status" value="1"/>
</dbReference>
<accession>A0A8S0XSK0</accession>
<comment type="caution">
    <text evidence="2">The sequence shown here is derived from an EMBL/GenBank/DDBJ whole genome shotgun (WGS) entry which is preliminary data.</text>
</comment>
<dbReference type="PROSITE" id="PS50011">
    <property type="entry name" value="PROTEIN_KINASE_DOM"/>
    <property type="match status" value="1"/>
</dbReference>
<evidence type="ECO:0000259" key="1">
    <source>
        <dbReference type="PROSITE" id="PS50011"/>
    </source>
</evidence>
<feature type="domain" description="Protein kinase" evidence="1">
    <location>
        <begin position="64"/>
        <end position="347"/>
    </location>
</feature>
<proteinExistence type="predicted"/>
<name>A0A8S0XSK0_CYCAE</name>
<organism evidence="2 3">
    <name type="scientific">Cyclocybe aegerita</name>
    <name type="common">Black poplar mushroom</name>
    <name type="synonym">Agrocybe aegerita</name>
    <dbReference type="NCBI Taxonomy" id="1973307"/>
    <lineage>
        <taxon>Eukaryota</taxon>
        <taxon>Fungi</taxon>
        <taxon>Dikarya</taxon>
        <taxon>Basidiomycota</taxon>
        <taxon>Agaricomycotina</taxon>
        <taxon>Agaricomycetes</taxon>
        <taxon>Agaricomycetidae</taxon>
        <taxon>Agaricales</taxon>
        <taxon>Agaricineae</taxon>
        <taxon>Bolbitiaceae</taxon>
        <taxon>Cyclocybe</taxon>
    </lineage>
</organism>
<evidence type="ECO:0000313" key="3">
    <source>
        <dbReference type="Proteomes" id="UP000467700"/>
    </source>
</evidence>
<dbReference type="GO" id="GO:0004672">
    <property type="term" value="F:protein kinase activity"/>
    <property type="evidence" value="ECO:0007669"/>
    <property type="project" value="InterPro"/>
</dbReference>
<gene>
    <name evidence="2" type="ORF">AAE3_LOCUS7196</name>
</gene>
<dbReference type="OrthoDB" id="2722301at2759"/>
<sequence>MFDFALRDSSFSDREKSLAWWASMRYWFKEKGYILYEYDKDQDGRPTSEFEGMTQFPYAYPVAGPSTNHTSKPPFMSIFHVRTIFAQDLQGRHVVIKPIPNGSEEYKILRFLLENFDWSDSARFSCVIPVLDLLRYEEQWFAIMPRWGENHTAPWYATCSQVLDAIRCYLRGLTFLHEHRIFHRDLDSQNLYVNHFCCIQCLYDNPARHEFRKQGLAKYAIADFNLSIMFDANTNPRDCRLSWKEAYGIYDQPYEVNYAQLDFNPFAYDVAALGIHFCHKFRHLSAEIPLLAPLLGGMITYDVGQRFTASEALAFLDENQQFLTEEQFSASPSMKSDHPDALALSWRDYNMWASLSPQQIARWGRYRETKPNIFMRYVVNWLCCRRWGWALVLHTRQIFRYASSLASRLFGQPSQKLRND</sequence>
<protein>
    <recommendedName>
        <fullName evidence="1">Protein kinase domain-containing protein</fullName>
    </recommendedName>
</protein>
<dbReference type="GO" id="GO:0005524">
    <property type="term" value="F:ATP binding"/>
    <property type="evidence" value="ECO:0007669"/>
    <property type="project" value="InterPro"/>
</dbReference>
<reference evidence="2 3" key="1">
    <citation type="submission" date="2020-01" db="EMBL/GenBank/DDBJ databases">
        <authorList>
            <person name="Gupta K D."/>
        </authorList>
    </citation>
    <scope>NUCLEOTIDE SEQUENCE [LARGE SCALE GENOMIC DNA]</scope>
</reference>
<dbReference type="Proteomes" id="UP000467700">
    <property type="component" value="Unassembled WGS sequence"/>
</dbReference>